<evidence type="ECO:0000313" key="1">
    <source>
        <dbReference type="EMBL" id="RUS28593.1"/>
    </source>
</evidence>
<reference evidence="1 2" key="1">
    <citation type="journal article" date="2018" name="New Phytol.">
        <title>Phylogenomics of Endogonaceae and evolution of mycorrhizas within Mucoromycota.</title>
        <authorList>
            <person name="Chang Y."/>
            <person name="Desiro A."/>
            <person name="Na H."/>
            <person name="Sandor L."/>
            <person name="Lipzen A."/>
            <person name="Clum A."/>
            <person name="Barry K."/>
            <person name="Grigoriev I.V."/>
            <person name="Martin F.M."/>
            <person name="Stajich J.E."/>
            <person name="Smith M.E."/>
            <person name="Bonito G."/>
            <person name="Spatafora J.W."/>
        </authorList>
    </citation>
    <scope>NUCLEOTIDE SEQUENCE [LARGE SCALE GENOMIC DNA]</scope>
    <source>
        <strain evidence="1 2">AD002</strain>
    </source>
</reference>
<keyword evidence="2" id="KW-1185">Reference proteome</keyword>
<dbReference type="EMBL" id="RBNJ01006416">
    <property type="protein sequence ID" value="RUS28593.1"/>
    <property type="molecule type" value="Genomic_DNA"/>
</dbReference>
<dbReference type="AlphaFoldDB" id="A0A433QFN7"/>
<accession>A0A433QFN7</accession>
<evidence type="ECO:0000313" key="2">
    <source>
        <dbReference type="Proteomes" id="UP000274822"/>
    </source>
</evidence>
<gene>
    <name evidence="1" type="ORF">BC938DRAFT_481702</name>
</gene>
<proteinExistence type="predicted"/>
<name>A0A433QFN7_9FUNG</name>
<comment type="caution">
    <text evidence="1">The sequence shown here is derived from an EMBL/GenBank/DDBJ whole genome shotgun (WGS) entry which is preliminary data.</text>
</comment>
<protein>
    <submittedName>
        <fullName evidence="1">Uncharacterized protein</fullName>
    </submittedName>
</protein>
<organism evidence="1 2">
    <name type="scientific">Jimgerdemannia flammicorona</name>
    <dbReference type="NCBI Taxonomy" id="994334"/>
    <lineage>
        <taxon>Eukaryota</taxon>
        <taxon>Fungi</taxon>
        <taxon>Fungi incertae sedis</taxon>
        <taxon>Mucoromycota</taxon>
        <taxon>Mucoromycotina</taxon>
        <taxon>Endogonomycetes</taxon>
        <taxon>Endogonales</taxon>
        <taxon>Endogonaceae</taxon>
        <taxon>Jimgerdemannia</taxon>
    </lineage>
</organism>
<dbReference type="Proteomes" id="UP000274822">
    <property type="component" value="Unassembled WGS sequence"/>
</dbReference>
<sequence length="59" mass="7008">MLPRWIGLEDKTRKRPGILRQHDNLELKDATFRLIVDDLQNIMEKTDDELKTTSSFYTT</sequence>